<name>A0A1X7TLB0_AMPQE</name>
<protein>
    <submittedName>
        <fullName evidence="1">Uncharacterized protein</fullName>
    </submittedName>
</protein>
<dbReference type="OrthoDB" id="8929563at2759"/>
<accession>A0A1X7TLB0</accession>
<evidence type="ECO:0000313" key="2">
    <source>
        <dbReference type="Proteomes" id="UP000007879"/>
    </source>
</evidence>
<gene>
    <name evidence="1" type="primary">105314674</name>
</gene>
<keyword evidence="2" id="KW-1185">Reference proteome</keyword>
<proteinExistence type="predicted"/>
<evidence type="ECO:0000313" key="1">
    <source>
        <dbReference type="EnsemblMetazoa" id="Aqu2.1.15689_001"/>
    </source>
</evidence>
<dbReference type="AlphaFoldDB" id="A0A1X7TLB0"/>
<sequence>MQQQCCIGSLSGTTKVTLKAGQTINREILGTIFGYIPKTVVLLSKDGDILTAEEDGSFAVGSISRVDHWDCFGTPQPEQVVQPPEELKYLYQPGRSDSYGGCCSGYSRGKGKQGKVWKSKRVPPGVLNVENERNVGQEWMKSVELCQWNGLERRWEEIQTLPVKLREDTANVEAVTRMVSADGFDGKEVVLLDLKFLKVMDVSSTKGAAFWRTARKIRGVLLEDYEEYASCEKPKKKSRDSVEMRLSKLEKSVMFNSRSDTDPSTKLLLCEAECASLKYQVTSLKQDIDLVASCFTCVICMRMEFPAYWSSCCKPYSWL</sequence>
<dbReference type="InParanoid" id="A0A1X7TLB0"/>
<organism evidence="1">
    <name type="scientific">Amphimedon queenslandica</name>
    <name type="common">Sponge</name>
    <dbReference type="NCBI Taxonomy" id="400682"/>
    <lineage>
        <taxon>Eukaryota</taxon>
        <taxon>Metazoa</taxon>
        <taxon>Porifera</taxon>
        <taxon>Demospongiae</taxon>
        <taxon>Heteroscleromorpha</taxon>
        <taxon>Haplosclerida</taxon>
        <taxon>Niphatidae</taxon>
        <taxon>Amphimedon</taxon>
    </lineage>
</organism>
<dbReference type="Proteomes" id="UP000007879">
    <property type="component" value="Unassembled WGS sequence"/>
</dbReference>
<reference evidence="2" key="1">
    <citation type="journal article" date="2010" name="Nature">
        <title>The Amphimedon queenslandica genome and the evolution of animal complexity.</title>
        <authorList>
            <person name="Srivastava M."/>
            <person name="Simakov O."/>
            <person name="Chapman J."/>
            <person name="Fahey B."/>
            <person name="Gauthier M.E."/>
            <person name="Mitros T."/>
            <person name="Richards G.S."/>
            <person name="Conaco C."/>
            <person name="Dacre M."/>
            <person name="Hellsten U."/>
            <person name="Larroux C."/>
            <person name="Putnam N.H."/>
            <person name="Stanke M."/>
            <person name="Adamska M."/>
            <person name="Darling A."/>
            <person name="Degnan S.M."/>
            <person name="Oakley T.H."/>
            <person name="Plachetzki D.C."/>
            <person name="Zhai Y."/>
            <person name="Adamski M."/>
            <person name="Calcino A."/>
            <person name="Cummins S.F."/>
            <person name="Goodstein D.M."/>
            <person name="Harris C."/>
            <person name="Jackson D.J."/>
            <person name="Leys S.P."/>
            <person name="Shu S."/>
            <person name="Woodcroft B.J."/>
            <person name="Vervoort M."/>
            <person name="Kosik K.S."/>
            <person name="Manning G."/>
            <person name="Degnan B.M."/>
            <person name="Rokhsar D.S."/>
        </authorList>
    </citation>
    <scope>NUCLEOTIDE SEQUENCE [LARGE SCALE GENOMIC DNA]</scope>
</reference>
<reference evidence="1" key="2">
    <citation type="submission" date="2017-05" db="UniProtKB">
        <authorList>
            <consortium name="EnsemblMetazoa"/>
        </authorList>
    </citation>
    <scope>IDENTIFICATION</scope>
</reference>
<dbReference type="KEGG" id="aqu:105314674"/>
<dbReference type="EnsemblMetazoa" id="XM_003390236.3">
    <property type="protein sequence ID" value="XP_003390284.2"/>
    <property type="gene ID" value="LOC105314674"/>
</dbReference>
<dbReference type="EnsemblMetazoa" id="Aqu2.1.15689_001">
    <property type="protein sequence ID" value="Aqu2.1.15689_001"/>
    <property type="gene ID" value="Aqu2.1.15689"/>
</dbReference>